<keyword evidence="1" id="KW-0812">Transmembrane</keyword>
<reference evidence="2" key="1">
    <citation type="submission" date="2020-03" db="EMBL/GenBank/DDBJ databases">
        <authorList>
            <person name="Weist P."/>
        </authorList>
    </citation>
    <scope>NUCLEOTIDE SEQUENCE</scope>
</reference>
<gene>
    <name evidence="2" type="ORF">PLEPLA_LOCUS13813</name>
</gene>
<sequence>MGIEENGENKAEEEVNAASSLSRASLTVSDVGADTPGYCAPPLVADVYNNHDSNNNNHIKLLSLSEPDKSSYWRAFPAAKLAIVPLRGYKNGHTCLPFAELKTLSGLHLCTILQPLLLSSNVKLCVVLVVVVVVVWGWRGLPVDESKALTVVCAYAPNSSLTYADFIAYVGNYEEMIERNCLSYLSLSGN</sequence>
<name>A0A9N7YBZ3_PLEPL</name>
<protein>
    <submittedName>
        <fullName evidence="2">Uncharacterized protein</fullName>
    </submittedName>
</protein>
<dbReference type="Proteomes" id="UP001153269">
    <property type="component" value="Unassembled WGS sequence"/>
</dbReference>
<evidence type="ECO:0000313" key="2">
    <source>
        <dbReference type="EMBL" id="CAB1425880.1"/>
    </source>
</evidence>
<keyword evidence="3" id="KW-1185">Reference proteome</keyword>
<dbReference type="EMBL" id="CADEAL010000842">
    <property type="protein sequence ID" value="CAB1425880.1"/>
    <property type="molecule type" value="Genomic_DNA"/>
</dbReference>
<dbReference type="AlphaFoldDB" id="A0A9N7YBZ3"/>
<accession>A0A9N7YBZ3</accession>
<comment type="caution">
    <text evidence="2">The sequence shown here is derived from an EMBL/GenBank/DDBJ whole genome shotgun (WGS) entry which is preliminary data.</text>
</comment>
<evidence type="ECO:0000256" key="1">
    <source>
        <dbReference type="SAM" id="Phobius"/>
    </source>
</evidence>
<proteinExistence type="predicted"/>
<organism evidence="2 3">
    <name type="scientific">Pleuronectes platessa</name>
    <name type="common">European plaice</name>
    <dbReference type="NCBI Taxonomy" id="8262"/>
    <lineage>
        <taxon>Eukaryota</taxon>
        <taxon>Metazoa</taxon>
        <taxon>Chordata</taxon>
        <taxon>Craniata</taxon>
        <taxon>Vertebrata</taxon>
        <taxon>Euteleostomi</taxon>
        <taxon>Actinopterygii</taxon>
        <taxon>Neopterygii</taxon>
        <taxon>Teleostei</taxon>
        <taxon>Neoteleostei</taxon>
        <taxon>Acanthomorphata</taxon>
        <taxon>Carangaria</taxon>
        <taxon>Pleuronectiformes</taxon>
        <taxon>Pleuronectoidei</taxon>
        <taxon>Pleuronectidae</taxon>
        <taxon>Pleuronectes</taxon>
    </lineage>
</organism>
<keyword evidence="1" id="KW-0472">Membrane</keyword>
<evidence type="ECO:0000313" key="3">
    <source>
        <dbReference type="Proteomes" id="UP001153269"/>
    </source>
</evidence>
<feature type="transmembrane region" description="Helical" evidence="1">
    <location>
        <begin position="116"/>
        <end position="138"/>
    </location>
</feature>
<keyword evidence="1" id="KW-1133">Transmembrane helix</keyword>